<evidence type="ECO:0000313" key="5">
    <source>
        <dbReference type="Proteomes" id="UP001474421"/>
    </source>
</evidence>
<keyword evidence="5" id="KW-1185">Reference proteome</keyword>
<reference evidence="4 5" key="1">
    <citation type="journal article" date="2024" name="Proc. Natl. Acad. Sci. U.S.A.">
        <title>The genetic regulatory architecture and epigenomic basis for age-related changes in rattlesnake venom.</title>
        <authorList>
            <person name="Hogan M.P."/>
            <person name="Holding M.L."/>
            <person name="Nystrom G.S."/>
            <person name="Colston T.J."/>
            <person name="Bartlett D.A."/>
            <person name="Mason A.J."/>
            <person name="Ellsworth S.A."/>
            <person name="Rautsaw R.M."/>
            <person name="Lawrence K.C."/>
            <person name="Strickland J.L."/>
            <person name="He B."/>
            <person name="Fraser P."/>
            <person name="Margres M.J."/>
            <person name="Gilbert D.M."/>
            <person name="Gibbs H.L."/>
            <person name="Parkinson C.L."/>
            <person name="Rokyta D.R."/>
        </authorList>
    </citation>
    <scope>NUCLEOTIDE SEQUENCE [LARGE SCALE GENOMIC DNA]</scope>
    <source>
        <strain evidence="4">DRR0105</strain>
    </source>
</reference>
<dbReference type="Proteomes" id="UP001474421">
    <property type="component" value="Unassembled WGS sequence"/>
</dbReference>
<protein>
    <submittedName>
        <fullName evidence="4">Smoothelin-like</fullName>
    </submittedName>
</protein>
<feature type="compositionally biased region" description="Basic and acidic residues" evidence="2">
    <location>
        <begin position="1"/>
        <end position="16"/>
    </location>
</feature>
<dbReference type="Pfam" id="PF12510">
    <property type="entry name" value="Smoothelin"/>
    <property type="match status" value="2"/>
</dbReference>
<feature type="region of interest" description="Disordered" evidence="2">
    <location>
        <begin position="811"/>
        <end position="841"/>
    </location>
</feature>
<feature type="region of interest" description="Disordered" evidence="2">
    <location>
        <begin position="239"/>
        <end position="290"/>
    </location>
</feature>
<evidence type="ECO:0000259" key="3">
    <source>
        <dbReference type="Pfam" id="PF12510"/>
    </source>
</evidence>
<feature type="domain" description="Smoothelin" evidence="3">
    <location>
        <begin position="176"/>
        <end position="224"/>
    </location>
</feature>
<sequence length="960" mass="102581">MASLEDKLAQEKRGSREGAGPGKAGSWRRGAAAASERWLPQSGGLSVGGASRVDGSARPGESSIRSDPELAPGLWRDFLSLPGQLLWREGGGPPRAKSGSMSEEALLSMDEGTLRKLLEATLDLTERRQIRSAIRELRRQELERDEEALASKRFRTERQENKENRLRSWQREEEQRQQKSLDALSRKLETIQDVEELTSLLRGTSEYEERKLIRAAIRKLRAEEIEAATLAGKAFNNRRAADTVRASKEQDENAAGDRNTQVQKRAGQELVQSQMQEQLDPKGADAPGSSLGTVLLLEAVPSHAPSALAPFPDNEAGGEDPGPNSQDEDAGPELQPSSREEEEEEEEEAEGLAPPKGEEGLSSSQTRKEEQLEEEGAGGEAPPKEESLLSQNREVVSQAPEEGEGAAGQEGHRDASLATALHGAPQKVETDSCKAPPKPPGAEPCREQPFQRAGSIRERARQFVSGTPNPPATPQKGEKGGRGLPVLPRQHFLPSQPVANLPSGDQGGDAGIRTLQAGSTAQDAARTGPSHTKAGAGRPPSQAPAVPKEAGGPQGRGQGSQWQERKLPPARPSVENAKGGSLGSEVPCSQQSGSAHSPADSLVLRPAAAHPDDEMKTLLTIEIKDSRTQPLRGHLAGPPGNQRAELTLGLRNSPLRITSSSHGSSSSSFAKPKLFRASRGGQSGPSLLHNICKGPCKGTDPLQGKAVFLLLDKPSSPFPHPLGQSGPLAPVQPSVLVCHGNATQDGGLLCDQNSWPVTSRLSPPSCLLDQARQPRRRASTFSRDTGPAPQGSFAATPERLFLFAPRLVTMPGVPTPDLEGRQEPSATGPEEPASQEAGQNKETYRQILEQRVAEAKKVVGMLVSAIGNLRQEAAALRAEQQHLRQHMEKLRQFLKQEKEASTKLQAPEDPCAKVEGTETAQEPVAQPPISSSTGEASEMHLSGSSSNSRPESPPAAESSK</sequence>
<name>A0AAW1AQ70_CROAD</name>
<dbReference type="EMBL" id="JAOTOJ010000018">
    <property type="protein sequence ID" value="KAK9391689.1"/>
    <property type="molecule type" value="Genomic_DNA"/>
</dbReference>
<feature type="domain" description="Smoothelin" evidence="3">
    <location>
        <begin position="94"/>
        <end position="141"/>
    </location>
</feature>
<organism evidence="4 5">
    <name type="scientific">Crotalus adamanteus</name>
    <name type="common">Eastern diamondback rattlesnake</name>
    <dbReference type="NCBI Taxonomy" id="8729"/>
    <lineage>
        <taxon>Eukaryota</taxon>
        <taxon>Metazoa</taxon>
        <taxon>Chordata</taxon>
        <taxon>Craniata</taxon>
        <taxon>Vertebrata</taxon>
        <taxon>Euteleostomi</taxon>
        <taxon>Lepidosauria</taxon>
        <taxon>Squamata</taxon>
        <taxon>Bifurcata</taxon>
        <taxon>Unidentata</taxon>
        <taxon>Episquamata</taxon>
        <taxon>Toxicofera</taxon>
        <taxon>Serpentes</taxon>
        <taxon>Colubroidea</taxon>
        <taxon>Viperidae</taxon>
        <taxon>Crotalinae</taxon>
        <taxon>Crotalus</taxon>
    </lineage>
</organism>
<accession>A0AAW1AQ70</accession>
<evidence type="ECO:0000256" key="1">
    <source>
        <dbReference type="SAM" id="Coils"/>
    </source>
</evidence>
<feature type="compositionally biased region" description="Low complexity" evidence="2">
    <location>
        <begin position="942"/>
        <end position="960"/>
    </location>
</feature>
<gene>
    <name evidence="4" type="ORF">NXF25_018078</name>
</gene>
<feature type="compositionally biased region" description="Low complexity" evidence="2">
    <location>
        <begin position="24"/>
        <end position="38"/>
    </location>
</feature>
<evidence type="ECO:0000313" key="4">
    <source>
        <dbReference type="EMBL" id="KAK9391689.1"/>
    </source>
</evidence>
<evidence type="ECO:0000256" key="2">
    <source>
        <dbReference type="SAM" id="MobiDB-lite"/>
    </source>
</evidence>
<dbReference type="InterPro" id="IPR022189">
    <property type="entry name" value="SMTN"/>
</dbReference>
<feature type="region of interest" description="Disordered" evidence="2">
    <location>
        <begin position="761"/>
        <end position="795"/>
    </location>
</feature>
<feature type="compositionally biased region" description="Acidic residues" evidence="2">
    <location>
        <begin position="340"/>
        <end position="350"/>
    </location>
</feature>
<keyword evidence="1" id="KW-0175">Coiled coil</keyword>
<proteinExistence type="predicted"/>
<dbReference type="AlphaFoldDB" id="A0AAW1AQ70"/>
<feature type="region of interest" description="Disordered" evidence="2">
    <location>
        <begin position="898"/>
        <end position="960"/>
    </location>
</feature>
<feature type="region of interest" description="Disordered" evidence="2">
    <location>
        <begin position="153"/>
        <end position="173"/>
    </location>
</feature>
<feature type="region of interest" description="Disordered" evidence="2">
    <location>
        <begin position="1"/>
        <end position="69"/>
    </location>
</feature>
<comment type="caution">
    <text evidence="4">The sequence shown here is derived from an EMBL/GenBank/DDBJ whole genome shotgun (WGS) entry which is preliminary data.</text>
</comment>
<feature type="coiled-coil region" evidence="1">
    <location>
        <begin position="866"/>
        <end position="896"/>
    </location>
</feature>
<feature type="region of interest" description="Disordered" evidence="2">
    <location>
        <begin position="305"/>
        <end position="612"/>
    </location>
</feature>
<feature type="compositionally biased region" description="Basic and acidic residues" evidence="2">
    <location>
        <begin position="239"/>
        <end position="251"/>
    </location>
</feature>